<dbReference type="Proteomes" id="UP000177006">
    <property type="component" value="Unassembled WGS sequence"/>
</dbReference>
<dbReference type="InterPro" id="IPR025840">
    <property type="entry name" value="7TM_transglut"/>
</dbReference>
<evidence type="ECO:0000313" key="3">
    <source>
        <dbReference type="EMBL" id="OGD62944.1"/>
    </source>
</evidence>
<dbReference type="Pfam" id="PF14402">
    <property type="entry name" value="7TM_transglut"/>
    <property type="match status" value="1"/>
</dbReference>
<comment type="caution">
    <text evidence="3">The sequence shown here is derived from an EMBL/GenBank/DDBJ whole genome shotgun (WGS) entry which is preliminary data.</text>
</comment>
<evidence type="ECO:0000256" key="1">
    <source>
        <dbReference type="SAM" id="Phobius"/>
    </source>
</evidence>
<evidence type="ECO:0000259" key="2">
    <source>
        <dbReference type="Pfam" id="PF14402"/>
    </source>
</evidence>
<feature type="transmembrane region" description="Helical" evidence="1">
    <location>
        <begin position="214"/>
        <end position="233"/>
    </location>
</feature>
<proteinExistence type="predicted"/>
<feature type="transmembrane region" description="Helical" evidence="1">
    <location>
        <begin position="302"/>
        <end position="320"/>
    </location>
</feature>
<gene>
    <name evidence="3" type="ORF">A2160_04225</name>
</gene>
<feature type="domain" description="7 transmembrane helices usually fused to an inactive transglutaminase" evidence="2">
    <location>
        <begin position="138"/>
        <end position="331"/>
    </location>
</feature>
<feature type="transmembrane region" description="Helical" evidence="1">
    <location>
        <begin position="239"/>
        <end position="257"/>
    </location>
</feature>
<feature type="transmembrane region" description="Helical" evidence="1">
    <location>
        <begin position="124"/>
        <end position="151"/>
    </location>
</feature>
<feature type="transmembrane region" description="Helical" evidence="1">
    <location>
        <begin position="269"/>
        <end position="287"/>
    </location>
</feature>
<dbReference type="AlphaFoldDB" id="A0A1F5E6Q2"/>
<dbReference type="STRING" id="1797457.A2160_04225"/>
<reference evidence="3 4" key="1">
    <citation type="journal article" date="2016" name="Nat. Commun.">
        <title>Thousands of microbial genomes shed light on interconnected biogeochemical processes in an aquifer system.</title>
        <authorList>
            <person name="Anantharaman K."/>
            <person name="Brown C.T."/>
            <person name="Hug L.A."/>
            <person name="Sharon I."/>
            <person name="Castelle C.J."/>
            <person name="Probst A.J."/>
            <person name="Thomas B.C."/>
            <person name="Singh A."/>
            <person name="Wilkins M.J."/>
            <person name="Karaoz U."/>
            <person name="Brodie E.L."/>
            <person name="Williams K.H."/>
            <person name="Hubbard S.S."/>
            <person name="Banfield J.F."/>
        </authorList>
    </citation>
    <scope>NUCLEOTIDE SEQUENCE [LARGE SCALE GENOMIC DNA]</scope>
</reference>
<keyword evidence="1" id="KW-0472">Membrane</keyword>
<keyword evidence="1" id="KW-1133">Transmembrane helix</keyword>
<feature type="transmembrane region" description="Helical" evidence="1">
    <location>
        <begin position="158"/>
        <end position="178"/>
    </location>
</feature>
<dbReference type="EMBL" id="MEZK01000014">
    <property type="protein sequence ID" value="OGD62944.1"/>
    <property type="molecule type" value="Genomic_DNA"/>
</dbReference>
<protein>
    <recommendedName>
        <fullName evidence="2">7 transmembrane helices usually fused to an inactive transglutaminase domain-containing protein</fullName>
    </recommendedName>
</protein>
<keyword evidence="1" id="KW-0812">Transmembrane</keyword>
<feature type="transmembrane region" description="Helical" evidence="1">
    <location>
        <begin position="184"/>
        <end position="202"/>
    </location>
</feature>
<sequence length="332" mass="36256">MVEKVSSGKFQISRRLLSLVTVILLVTCSLLLVTVPAWAATKASPSPNSSRLQILEKELTTVAPATTSATTSAQKEATASAIVKKVIEKQPDLTQAAPAVQGKLERYLSQQSLTPLSWHNFLKYILRLAVARGVPANTIVLIILFPLVAAWVAFARHVIGLAGFGIFTPAVLAGVFLATGVVSGILLFLGIILAATLARVILKPIRLQYLPRMAFLLWVVSLAVFGLMLLASYVSLPSITMISIFPVLISISLAETFMEVQIKNGMRQASYKTAITVLVAIFGYWFLQLEPLQRFVLLQPEIAVLSVGLFDILVGKYSGLRLTEYKKFRQIM</sequence>
<name>A0A1F5E6Q2_9BACT</name>
<accession>A0A1F5E6Q2</accession>
<organism evidence="3 4">
    <name type="scientific">Candidatus Beckwithbacteria bacterium RBG_13_42_9</name>
    <dbReference type="NCBI Taxonomy" id="1797457"/>
    <lineage>
        <taxon>Bacteria</taxon>
        <taxon>Candidatus Beckwithiibacteriota</taxon>
    </lineage>
</organism>
<evidence type="ECO:0000313" key="4">
    <source>
        <dbReference type="Proteomes" id="UP000177006"/>
    </source>
</evidence>